<reference evidence="1" key="1">
    <citation type="submission" date="2018-02" db="EMBL/GenBank/DDBJ databases">
        <title>Rhizophora mucronata_Transcriptome.</title>
        <authorList>
            <person name="Meera S.P."/>
            <person name="Sreeshan A."/>
            <person name="Augustine A."/>
        </authorList>
    </citation>
    <scope>NUCLEOTIDE SEQUENCE</scope>
    <source>
        <tissue evidence="1">Leaf</tissue>
    </source>
</reference>
<name>A0A2P2M484_RHIMU</name>
<sequence>MYKIIIFSVQQHNIETNMRRLLVAIHLLGKLLGGGRLECEFPNFGWPPNYAY</sequence>
<accession>A0A2P2M484</accession>
<protein>
    <submittedName>
        <fullName evidence="1">Uncharacterized protein</fullName>
    </submittedName>
</protein>
<proteinExistence type="predicted"/>
<evidence type="ECO:0000313" key="1">
    <source>
        <dbReference type="EMBL" id="MBX25046.1"/>
    </source>
</evidence>
<organism evidence="1">
    <name type="scientific">Rhizophora mucronata</name>
    <name type="common">Asiatic mangrove</name>
    <dbReference type="NCBI Taxonomy" id="61149"/>
    <lineage>
        <taxon>Eukaryota</taxon>
        <taxon>Viridiplantae</taxon>
        <taxon>Streptophyta</taxon>
        <taxon>Embryophyta</taxon>
        <taxon>Tracheophyta</taxon>
        <taxon>Spermatophyta</taxon>
        <taxon>Magnoliopsida</taxon>
        <taxon>eudicotyledons</taxon>
        <taxon>Gunneridae</taxon>
        <taxon>Pentapetalae</taxon>
        <taxon>rosids</taxon>
        <taxon>fabids</taxon>
        <taxon>Malpighiales</taxon>
        <taxon>Rhizophoraceae</taxon>
        <taxon>Rhizophora</taxon>
    </lineage>
</organism>
<dbReference type="AlphaFoldDB" id="A0A2P2M484"/>
<dbReference type="EMBL" id="GGEC01044562">
    <property type="protein sequence ID" value="MBX25046.1"/>
    <property type="molecule type" value="Transcribed_RNA"/>
</dbReference>